<evidence type="ECO:0000313" key="6">
    <source>
        <dbReference type="Proteomes" id="UP000277671"/>
    </source>
</evidence>
<dbReference type="Gene3D" id="1.10.10.60">
    <property type="entry name" value="Homeodomain-like"/>
    <property type="match status" value="2"/>
</dbReference>
<dbReference type="InterPro" id="IPR029062">
    <property type="entry name" value="Class_I_gatase-like"/>
</dbReference>
<evidence type="ECO:0000256" key="3">
    <source>
        <dbReference type="ARBA" id="ARBA00023163"/>
    </source>
</evidence>
<dbReference type="InterPro" id="IPR020449">
    <property type="entry name" value="Tscrpt_reg_AraC-type_HTH"/>
</dbReference>
<dbReference type="Pfam" id="PF01965">
    <property type="entry name" value="DJ-1_PfpI"/>
    <property type="match status" value="1"/>
</dbReference>
<keyword evidence="6" id="KW-1185">Reference proteome</keyword>
<dbReference type="EMBL" id="RBKT01000001">
    <property type="protein sequence ID" value="RKR86810.1"/>
    <property type="molecule type" value="Genomic_DNA"/>
</dbReference>
<dbReference type="InterPro" id="IPR018060">
    <property type="entry name" value="HTH_AraC"/>
</dbReference>
<keyword evidence="2" id="KW-0238">DNA-binding</keyword>
<keyword evidence="3" id="KW-0804">Transcription</keyword>
<accession>A0A495JCS0</accession>
<dbReference type="Gene3D" id="3.40.50.880">
    <property type="match status" value="1"/>
</dbReference>
<evidence type="ECO:0000313" key="5">
    <source>
        <dbReference type="EMBL" id="RKR86810.1"/>
    </source>
</evidence>
<dbReference type="PANTHER" id="PTHR43130">
    <property type="entry name" value="ARAC-FAMILY TRANSCRIPTIONAL REGULATOR"/>
    <property type="match status" value="1"/>
</dbReference>
<dbReference type="GO" id="GO:0043565">
    <property type="term" value="F:sequence-specific DNA binding"/>
    <property type="evidence" value="ECO:0007669"/>
    <property type="project" value="InterPro"/>
</dbReference>
<dbReference type="InterPro" id="IPR018062">
    <property type="entry name" value="HTH_AraC-typ_CS"/>
</dbReference>
<dbReference type="PANTHER" id="PTHR43130:SF3">
    <property type="entry name" value="HTH-TYPE TRANSCRIPTIONAL REGULATOR RV1931C"/>
    <property type="match status" value="1"/>
</dbReference>
<dbReference type="InterPro" id="IPR002818">
    <property type="entry name" value="DJ-1/PfpI"/>
</dbReference>
<protein>
    <submittedName>
        <fullName evidence="5">AraC family transcriptional regulator with amidase-like domain</fullName>
    </submittedName>
</protein>
<dbReference type="PROSITE" id="PS00041">
    <property type="entry name" value="HTH_ARAC_FAMILY_1"/>
    <property type="match status" value="1"/>
</dbReference>
<reference evidence="5 6" key="1">
    <citation type="submission" date="2018-10" db="EMBL/GenBank/DDBJ databases">
        <title>Sequencing the genomes of 1000 actinobacteria strains.</title>
        <authorList>
            <person name="Klenk H.-P."/>
        </authorList>
    </citation>
    <scope>NUCLEOTIDE SEQUENCE [LARGE SCALE GENOMIC DNA]</scope>
    <source>
        <strain evidence="5 6">DSM 45175</strain>
    </source>
</reference>
<dbReference type="CDD" id="cd03137">
    <property type="entry name" value="GATase1_AraC_1"/>
    <property type="match status" value="1"/>
</dbReference>
<gene>
    <name evidence="5" type="ORF">BDK92_1078</name>
</gene>
<dbReference type="PROSITE" id="PS01124">
    <property type="entry name" value="HTH_ARAC_FAMILY_2"/>
    <property type="match status" value="1"/>
</dbReference>
<dbReference type="SUPFAM" id="SSF52317">
    <property type="entry name" value="Class I glutamine amidotransferase-like"/>
    <property type="match status" value="1"/>
</dbReference>
<evidence type="ECO:0000256" key="2">
    <source>
        <dbReference type="ARBA" id="ARBA00023125"/>
    </source>
</evidence>
<organism evidence="5 6">
    <name type="scientific">Micromonospora pisi</name>
    <dbReference type="NCBI Taxonomy" id="589240"/>
    <lineage>
        <taxon>Bacteria</taxon>
        <taxon>Bacillati</taxon>
        <taxon>Actinomycetota</taxon>
        <taxon>Actinomycetes</taxon>
        <taxon>Micromonosporales</taxon>
        <taxon>Micromonosporaceae</taxon>
        <taxon>Micromonospora</taxon>
    </lineage>
</organism>
<dbReference type="Proteomes" id="UP000277671">
    <property type="component" value="Unassembled WGS sequence"/>
</dbReference>
<dbReference type="PRINTS" id="PR00032">
    <property type="entry name" value="HTHARAC"/>
</dbReference>
<dbReference type="Pfam" id="PF12833">
    <property type="entry name" value="HTH_18"/>
    <property type="match status" value="1"/>
</dbReference>
<dbReference type="SMART" id="SM00342">
    <property type="entry name" value="HTH_ARAC"/>
    <property type="match status" value="1"/>
</dbReference>
<proteinExistence type="predicted"/>
<dbReference type="InterPro" id="IPR009057">
    <property type="entry name" value="Homeodomain-like_sf"/>
</dbReference>
<feature type="domain" description="HTH araC/xylS-type" evidence="4">
    <location>
        <begin position="226"/>
        <end position="324"/>
    </location>
</feature>
<dbReference type="SUPFAM" id="SSF46689">
    <property type="entry name" value="Homeodomain-like"/>
    <property type="match status" value="2"/>
</dbReference>
<comment type="caution">
    <text evidence="5">The sequence shown here is derived from an EMBL/GenBank/DDBJ whole genome shotgun (WGS) entry which is preliminary data.</text>
</comment>
<dbReference type="InterPro" id="IPR052158">
    <property type="entry name" value="INH-QAR"/>
</dbReference>
<keyword evidence="1" id="KW-0805">Transcription regulation</keyword>
<sequence length="337" mass="36135">MVRLFLAAAQPEESAMHTVFVLALPDTIAFDLATPIEVLGRVRLRHGQAGYRVLVCGSEPMVDAGPLRLAVDYDLDALARADTVIVPGRYDPAAPVPAPALDALRTAAAAGTRIASICVGTFTLAAAGLLDHRRATTHWAAADRLRTAFPAVQVDPDVLYVDTGQFITSAGATAGVDMCLHLVLRDYGATIAADASRQAVAPLHRDGGQAQYIARTDPRAPELGLGRLLEWLEVNACQDLTLADVAAQAGLSGRTLNRRFHEETGRTPMQWVTAVRVRRAQELLQSTDHGVDRIAHLVGFASPAHFRVQFKRLSGVTPQAYRTTFRPRPPTAASTSG</sequence>
<name>A0A495JCS0_9ACTN</name>
<evidence type="ECO:0000256" key="1">
    <source>
        <dbReference type="ARBA" id="ARBA00023015"/>
    </source>
</evidence>
<dbReference type="AlphaFoldDB" id="A0A495JCS0"/>
<dbReference type="GO" id="GO:0003700">
    <property type="term" value="F:DNA-binding transcription factor activity"/>
    <property type="evidence" value="ECO:0007669"/>
    <property type="project" value="InterPro"/>
</dbReference>
<evidence type="ECO:0000259" key="4">
    <source>
        <dbReference type="PROSITE" id="PS01124"/>
    </source>
</evidence>